<accession>A0ABW1I6P8</accession>
<protein>
    <submittedName>
        <fullName evidence="1">Uncharacterized protein</fullName>
    </submittedName>
</protein>
<sequence>MTDTSAPPVESTADALAQFLSSLDWSDLQKVESNYRNRAMAVQHGDALAACLDATVAQMASAELVRRSVINEWANNLLP</sequence>
<comment type="caution">
    <text evidence="1">The sequence shown here is derived from an EMBL/GenBank/DDBJ whole genome shotgun (WGS) entry which is preliminary data.</text>
</comment>
<dbReference type="EMBL" id="JBHSQK010000016">
    <property type="protein sequence ID" value="MFC5948384.1"/>
    <property type="molecule type" value="Genomic_DNA"/>
</dbReference>
<evidence type="ECO:0000313" key="1">
    <source>
        <dbReference type="EMBL" id="MFC5948384.1"/>
    </source>
</evidence>
<reference evidence="2" key="1">
    <citation type="journal article" date="2019" name="Int. J. Syst. Evol. Microbiol.">
        <title>The Global Catalogue of Microorganisms (GCM) 10K type strain sequencing project: providing services to taxonomists for standard genome sequencing and annotation.</title>
        <authorList>
            <consortium name="The Broad Institute Genomics Platform"/>
            <consortium name="The Broad Institute Genome Sequencing Center for Infectious Disease"/>
            <person name="Wu L."/>
            <person name="Ma J."/>
        </authorList>
    </citation>
    <scope>NUCLEOTIDE SEQUENCE [LARGE SCALE GENOMIC DNA]</scope>
    <source>
        <strain evidence="2">CGMCC 4.7397</strain>
    </source>
</reference>
<dbReference type="Proteomes" id="UP001596119">
    <property type="component" value="Unassembled WGS sequence"/>
</dbReference>
<evidence type="ECO:0000313" key="2">
    <source>
        <dbReference type="Proteomes" id="UP001596119"/>
    </source>
</evidence>
<dbReference type="RefSeq" id="WP_379565436.1">
    <property type="nucleotide sequence ID" value="NZ_JBHSQK010000016.1"/>
</dbReference>
<proteinExistence type="predicted"/>
<name>A0ABW1I6P8_9PSEU</name>
<gene>
    <name evidence="1" type="ORF">ACFQH9_08880</name>
</gene>
<organism evidence="1 2">
    <name type="scientific">Pseudonocardia lutea</name>
    <dbReference type="NCBI Taxonomy" id="2172015"/>
    <lineage>
        <taxon>Bacteria</taxon>
        <taxon>Bacillati</taxon>
        <taxon>Actinomycetota</taxon>
        <taxon>Actinomycetes</taxon>
        <taxon>Pseudonocardiales</taxon>
        <taxon>Pseudonocardiaceae</taxon>
        <taxon>Pseudonocardia</taxon>
    </lineage>
</organism>
<keyword evidence="2" id="KW-1185">Reference proteome</keyword>